<reference evidence="2" key="2">
    <citation type="submission" date="2021-05" db="UniProtKB">
        <authorList>
            <consortium name="EnsemblPlants"/>
        </authorList>
    </citation>
    <scope>IDENTIFICATION</scope>
    <source>
        <strain evidence="2">subsp. malaccensis</strain>
    </source>
</reference>
<evidence type="ECO:0000313" key="1">
    <source>
        <dbReference type="EMBL" id="CAG1847355.1"/>
    </source>
</evidence>
<dbReference type="EnsemblPlants" id="Ma06_t25220.1">
    <property type="protein sequence ID" value="Ma06_p25220.1"/>
    <property type="gene ID" value="Ma06_g25220"/>
</dbReference>
<evidence type="ECO:0000313" key="3">
    <source>
        <dbReference type="Proteomes" id="UP000012960"/>
    </source>
</evidence>
<dbReference type="AlphaFoldDB" id="A0A804JK76"/>
<dbReference type="Proteomes" id="UP000012960">
    <property type="component" value="Unplaced"/>
</dbReference>
<proteinExistence type="predicted"/>
<organism evidence="2 3">
    <name type="scientific">Musa acuminata subsp. malaccensis</name>
    <name type="common">Wild banana</name>
    <name type="synonym">Musa malaccensis</name>
    <dbReference type="NCBI Taxonomy" id="214687"/>
    <lineage>
        <taxon>Eukaryota</taxon>
        <taxon>Viridiplantae</taxon>
        <taxon>Streptophyta</taxon>
        <taxon>Embryophyta</taxon>
        <taxon>Tracheophyta</taxon>
        <taxon>Spermatophyta</taxon>
        <taxon>Magnoliopsida</taxon>
        <taxon>Liliopsida</taxon>
        <taxon>Zingiberales</taxon>
        <taxon>Musaceae</taxon>
        <taxon>Musa</taxon>
    </lineage>
</organism>
<sequence>MKNAYLFHLEKKGILLPAELPLVKLKFSMISARILRALGASLSSTLARSTRSTPWRCKRRGSHSCSRSPPPTAASCGLTVPLKIMCSRKCVVPASVLTPTVAVRVAREDSVATRRPLGRVMIMGRGAGRMGLWPAVAGCGEA</sequence>
<reference evidence="1" key="1">
    <citation type="submission" date="2021-03" db="EMBL/GenBank/DDBJ databases">
        <authorList>
            <consortium name="Genoscope - CEA"/>
            <person name="William W."/>
        </authorList>
    </citation>
    <scope>NUCLEOTIDE SEQUENCE</scope>
    <source>
        <strain evidence="1">Doubled-haploid Pahang</strain>
    </source>
</reference>
<dbReference type="Gramene" id="Ma06_t25220.1">
    <property type="protein sequence ID" value="Ma06_p25220.1"/>
    <property type="gene ID" value="Ma06_g25220"/>
</dbReference>
<dbReference type="EMBL" id="HG996471">
    <property type="protein sequence ID" value="CAG1847355.1"/>
    <property type="molecule type" value="Genomic_DNA"/>
</dbReference>
<gene>
    <name evidence="1" type="ORF">GSMUA_171500.1</name>
</gene>
<name>A0A804JK76_MUSAM</name>
<evidence type="ECO:0000313" key="2">
    <source>
        <dbReference type="EnsemblPlants" id="Ma06_p25220.1"/>
    </source>
</evidence>
<accession>A0A804JK76</accession>
<protein>
    <submittedName>
        <fullName evidence="1">(wild Malaysian banana) hypothetical protein</fullName>
    </submittedName>
</protein>
<keyword evidence="3" id="KW-1185">Reference proteome</keyword>
<dbReference type="InParanoid" id="A0A804JK76"/>